<feature type="transmembrane region" description="Helical" evidence="2">
    <location>
        <begin position="249"/>
        <end position="270"/>
    </location>
</feature>
<dbReference type="InterPro" id="IPR057561">
    <property type="entry name" value="NADase_transloc"/>
</dbReference>
<feature type="compositionally biased region" description="Basic and acidic residues" evidence="1">
    <location>
        <begin position="48"/>
        <end position="68"/>
    </location>
</feature>
<dbReference type="Pfam" id="PF25302">
    <property type="entry name" value="NADase_transloc"/>
    <property type="match status" value="1"/>
</dbReference>
<accession>A0A9D1TGF6</accession>
<proteinExistence type="predicted"/>
<feature type="compositionally biased region" description="Acidic residues" evidence="1">
    <location>
        <begin position="148"/>
        <end position="169"/>
    </location>
</feature>
<organism evidence="4 5">
    <name type="scientific">Candidatus Blautia stercorigallinarum</name>
    <dbReference type="NCBI Taxonomy" id="2838501"/>
    <lineage>
        <taxon>Bacteria</taxon>
        <taxon>Bacillati</taxon>
        <taxon>Bacillota</taxon>
        <taxon>Clostridia</taxon>
        <taxon>Lachnospirales</taxon>
        <taxon>Lachnospiraceae</taxon>
        <taxon>Blautia</taxon>
    </lineage>
</organism>
<feature type="compositionally biased region" description="Basic and acidic residues" evidence="1">
    <location>
        <begin position="179"/>
        <end position="201"/>
    </location>
</feature>
<dbReference type="Proteomes" id="UP000886814">
    <property type="component" value="Unassembled WGS sequence"/>
</dbReference>
<dbReference type="EMBL" id="DXIQ01000051">
    <property type="protein sequence ID" value="HIV38971.1"/>
    <property type="molecule type" value="Genomic_DNA"/>
</dbReference>
<sequence length="456" mass="52088">MKCERCGKELSDSDLYCSRCGKAVFPEYMDEEDIWAYYKSDEELEQILKAEEGQKEESQPEVSEKENGQSEVSEGENRQPEVLKEEDRQPEGFEEEDGRSEAFGETERWPEVSEKEIPLSEEVPLENSQPEILEAEDRESDAARPEFAVEDPEDREYPEEQSGEEEPASDEAPSPVLEAVKEDAEPKDGEAAKESEEEVRPGEVQSLDEEDDGEEDEDLDDEEEDDDDDDEEEEKKEPLTSEKKRARRYTALLAGIFLLLCLAAGIFLGIRRMNQLDTLEKEYDQKIEESETETSSVETGNIRLLEEEPDLSQNTKLQPASAQADSQKQSEEEDYSGSRLIDGDQTTSWQEGEEGTGEGKGVTISLEGSHQVRYLVLYLGNWKSDELWRYNARPQSLAIQVGEAEEEILEFPNEKKVFYLALQEPVEASEIKIRIQSSYEGERWEDNCISEIEVYE</sequence>
<feature type="compositionally biased region" description="Acidic residues" evidence="1">
    <location>
        <begin position="206"/>
        <end position="234"/>
    </location>
</feature>
<evidence type="ECO:0000313" key="4">
    <source>
        <dbReference type="EMBL" id="HIV38971.1"/>
    </source>
</evidence>
<name>A0A9D1TGF6_9FIRM</name>
<protein>
    <submittedName>
        <fullName evidence="4">Zinc-ribbon domain-containing protein</fullName>
    </submittedName>
</protein>
<feature type="compositionally biased region" description="Basic and acidic residues" evidence="1">
    <location>
        <begin position="99"/>
        <end position="118"/>
    </location>
</feature>
<feature type="region of interest" description="Disordered" evidence="1">
    <location>
        <begin position="48"/>
        <end position="243"/>
    </location>
</feature>
<dbReference type="Gene3D" id="2.60.120.260">
    <property type="entry name" value="Galactose-binding domain-like"/>
    <property type="match status" value="1"/>
</dbReference>
<dbReference type="InterPro" id="IPR008979">
    <property type="entry name" value="Galactose-bd-like_sf"/>
</dbReference>
<reference evidence="4" key="2">
    <citation type="submission" date="2021-04" db="EMBL/GenBank/DDBJ databases">
        <authorList>
            <person name="Gilroy R."/>
        </authorList>
    </citation>
    <scope>NUCLEOTIDE SEQUENCE</scope>
    <source>
        <strain evidence="4">CHK195-9823</strain>
    </source>
</reference>
<dbReference type="NCBIfam" id="NF047619">
    <property type="entry name" value="NADase_discoid"/>
    <property type="match status" value="1"/>
</dbReference>
<feature type="compositionally biased region" description="Polar residues" evidence="1">
    <location>
        <begin position="311"/>
        <end position="327"/>
    </location>
</feature>
<feature type="region of interest" description="Disordered" evidence="1">
    <location>
        <begin position="308"/>
        <end position="361"/>
    </location>
</feature>
<comment type="caution">
    <text evidence="4">The sequence shown here is derived from an EMBL/GenBank/DDBJ whole genome shotgun (WGS) entry which is preliminary data.</text>
</comment>
<feature type="compositionally biased region" description="Basic and acidic residues" evidence="1">
    <location>
        <begin position="75"/>
        <end position="91"/>
    </location>
</feature>
<keyword evidence="2" id="KW-0812">Transmembrane</keyword>
<reference evidence="4" key="1">
    <citation type="journal article" date="2021" name="PeerJ">
        <title>Extensive microbial diversity within the chicken gut microbiome revealed by metagenomics and culture.</title>
        <authorList>
            <person name="Gilroy R."/>
            <person name="Ravi A."/>
            <person name="Getino M."/>
            <person name="Pursley I."/>
            <person name="Horton D.L."/>
            <person name="Alikhan N.F."/>
            <person name="Baker D."/>
            <person name="Gharbi K."/>
            <person name="Hall N."/>
            <person name="Watson M."/>
            <person name="Adriaenssens E.M."/>
            <person name="Foster-Nyarko E."/>
            <person name="Jarju S."/>
            <person name="Secka A."/>
            <person name="Antonio M."/>
            <person name="Oren A."/>
            <person name="Chaudhuri R.R."/>
            <person name="La Ragione R."/>
            <person name="Hildebrand F."/>
            <person name="Pallen M.J."/>
        </authorList>
    </citation>
    <scope>NUCLEOTIDE SEQUENCE</scope>
    <source>
        <strain evidence="4">CHK195-9823</strain>
    </source>
</reference>
<dbReference type="SUPFAM" id="SSF49785">
    <property type="entry name" value="Galactose-binding domain-like"/>
    <property type="match status" value="1"/>
</dbReference>
<feature type="domain" description="NAD glycohydrolase translocation F5/8 type C" evidence="3">
    <location>
        <begin position="320"/>
        <end position="454"/>
    </location>
</feature>
<evidence type="ECO:0000256" key="2">
    <source>
        <dbReference type="SAM" id="Phobius"/>
    </source>
</evidence>
<evidence type="ECO:0000313" key="5">
    <source>
        <dbReference type="Proteomes" id="UP000886814"/>
    </source>
</evidence>
<evidence type="ECO:0000259" key="3">
    <source>
        <dbReference type="Pfam" id="PF25302"/>
    </source>
</evidence>
<keyword evidence="2" id="KW-0472">Membrane</keyword>
<gene>
    <name evidence="4" type="ORF">H9747_08225</name>
</gene>
<dbReference type="AlphaFoldDB" id="A0A9D1TGF6"/>
<evidence type="ECO:0000256" key="1">
    <source>
        <dbReference type="SAM" id="MobiDB-lite"/>
    </source>
</evidence>
<keyword evidence="2" id="KW-1133">Transmembrane helix</keyword>